<name>A0A396HDY4_MEDTR</name>
<dbReference type="Proteomes" id="UP000265566">
    <property type="component" value="Chromosome 6"/>
</dbReference>
<protein>
    <submittedName>
        <fullName evidence="1">Uncharacterized protein</fullName>
    </submittedName>
</protein>
<organism evidence="1">
    <name type="scientific">Medicago truncatula</name>
    <name type="common">Barrel medic</name>
    <name type="synonym">Medicago tribuloides</name>
    <dbReference type="NCBI Taxonomy" id="3880"/>
    <lineage>
        <taxon>Eukaryota</taxon>
        <taxon>Viridiplantae</taxon>
        <taxon>Streptophyta</taxon>
        <taxon>Embryophyta</taxon>
        <taxon>Tracheophyta</taxon>
        <taxon>Spermatophyta</taxon>
        <taxon>Magnoliopsida</taxon>
        <taxon>eudicotyledons</taxon>
        <taxon>Gunneridae</taxon>
        <taxon>Pentapetalae</taxon>
        <taxon>rosids</taxon>
        <taxon>fabids</taxon>
        <taxon>Fabales</taxon>
        <taxon>Fabaceae</taxon>
        <taxon>Papilionoideae</taxon>
        <taxon>50 kb inversion clade</taxon>
        <taxon>NPAAA clade</taxon>
        <taxon>Hologalegina</taxon>
        <taxon>IRL clade</taxon>
        <taxon>Trifolieae</taxon>
        <taxon>Medicago</taxon>
    </lineage>
</organism>
<sequence>MHSDTNKITVTLSVYICNRVYESWPLYEILNQFKKGHSHMAVVLKGNMETESTAPAHAVDSPVFLNIITNQESNQVQINGGNILHNLAICYHI</sequence>
<dbReference type="InterPro" id="IPR046342">
    <property type="entry name" value="CBS_dom_sf"/>
</dbReference>
<proteinExistence type="predicted"/>
<comment type="caution">
    <text evidence="1">The sequence shown here is derived from an EMBL/GenBank/DDBJ whole genome shotgun (WGS) entry which is preliminary data.</text>
</comment>
<accession>A0A396HDY4</accession>
<dbReference type="AlphaFoldDB" id="A0A396HDY4"/>
<dbReference type="Gene3D" id="3.10.580.10">
    <property type="entry name" value="CBS-domain"/>
    <property type="match status" value="1"/>
</dbReference>
<evidence type="ECO:0000313" key="1">
    <source>
        <dbReference type="EMBL" id="RHN51539.1"/>
    </source>
</evidence>
<reference evidence="1" key="1">
    <citation type="journal article" date="2018" name="Nat. Plants">
        <title>Whole-genome landscape of Medicago truncatula symbiotic genes.</title>
        <authorList>
            <person name="Pecrix Y."/>
            <person name="Gamas P."/>
            <person name="Carrere S."/>
        </authorList>
    </citation>
    <scope>NUCLEOTIDE SEQUENCE</scope>
    <source>
        <tissue evidence="1">Leaves</tissue>
    </source>
</reference>
<dbReference type="Gramene" id="rna35996">
    <property type="protein sequence ID" value="RHN51539.1"/>
    <property type="gene ID" value="gene35996"/>
</dbReference>
<gene>
    <name evidence="1" type="ORF">MtrunA17_Chr6g0469761</name>
</gene>
<dbReference type="EMBL" id="PSQE01000006">
    <property type="protein sequence ID" value="RHN51539.1"/>
    <property type="molecule type" value="Genomic_DNA"/>
</dbReference>